<reference evidence="2 3" key="1">
    <citation type="journal article" date="2013" name="Stand. Genomic Sci.">
        <title>Genomic Encyclopedia of Type Strains, Phase I: The one thousand microbial genomes (KMG-I) project.</title>
        <authorList>
            <person name="Kyrpides N.C."/>
            <person name="Woyke T."/>
            <person name="Eisen J.A."/>
            <person name="Garrity G."/>
            <person name="Lilburn T.G."/>
            <person name="Beck B.J."/>
            <person name="Whitman W.B."/>
            <person name="Hugenholtz P."/>
            <person name="Klenk H.P."/>
        </authorList>
    </citation>
    <scope>NUCLEOTIDE SEQUENCE [LARGE SCALE GENOMIC DNA]</scope>
    <source>
        <strain evidence="2 3">DSM 45044</strain>
    </source>
</reference>
<feature type="compositionally biased region" description="Low complexity" evidence="1">
    <location>
        <begin position="8"/>
        <end position="17"/>
    </location>
</feature>
<gene>
    <name evidence="2" type="ORF">LX16_5330</name>
</gene>
<dbReference type="RefSeq" id="WP_147144669.1">
    <property type="nucleotide sequence ID" value="NZ_BAABIJ010000008.1"/>
</dbReference>
<name>A0A562UL89_9ACTN</name>
<dbReference type="EMBL" id="VLLL01000013">
    <property type="protein sequence ID" value="TWJ06366.1"/>
    <property type="molecule type" value="Genomic_DNA"/>
</dbReference>
<organism evidence="2 3">
    <name type="scientific">Stackebrandtia albiflava</name>
    <dbReference type="NCBI Taxonomy" id="406432"/>
    <lineage>
        <taxon>Bacteria</taxon>
        <taxon>Bacillati</taxon>
        <taxon>Actinomycetota</taxon>
        <taxon>Actinomycetes</taxon>
        <taxon>Glycomycetales</taxon>
        <taxon>Glycomycetaceae</taxon>
        <taxon>Stackebrandtia</taxon>
    </lineage>
</organism>
<evidence type="ECO:0000313" key="2">
    <source>
        <dbReference type="EMBL" id="TWJ06366.1"/>
    </source>
</evidence>
<sequence>MDFDARPGARAPAAHGARGTRRAETPEAAGMLRWQRLAGNAAVARAVTRTESVDAADNVLPGRRPVVAQRDIGFEYEVNRETYQAATSPRGSDRGRSCAELPPWAVPGALGKGDVIVGGMGGVHAKVDEGGLWRTTNLELEIDPVPETSAGRRVLVTRLFRVVQFCALLDARFRDGERHVSAGAMAEVMGGDAPTPLRHMYVSGDVTEGNPQATAGIRLDRLATFMEQTVGYSRAAKAADDAAGRPRSPTRLEPGWIGSPAEPHRMGDAPGLIEAACQALAAERLVPQGFPSRSLVGLAGLILVYLQKAGRYNMEYAKQVAPLLARTDFGSMFVGDLPRAEAAWLRGDITGRWLRIFSHALAGVPGDLDSEVFAHTPGDTERAGFTLELTRRHWLAQIARGMDLLTSHRFPAARPGEDHLKTAARRATLQGMGGLRDTHDSVGPSGNVAAPVFELRRIRPNRTAPEFAEIALSLFDHVRALNAGTDPLPPYAHTRMPPGLDGGAAG</sequence>
<keyword evidence="3" id="KW-1185">Reference proteome</keyword>
<comment type="caution">
    <text evidence="2">The sequence shown here is derived from an EMBL/GenBank/DDBJ whole genome shotgun (WGS) entry which is preliminary data.</text>
</comment>
<feature type="region of interest" description="Disordered" evidence="1">
    <location>
        <begin position="237"/>
        <end position="260"/>
    </location>
</feature>
<proteinExistence type="predicted"/>
<dbReference type="OrthoDB" id="9153660at2"/>
<dbReference type="AlphaFoldDB" id="A0A562UL89"/>
<feature type="region of interest" description="Disordered" evidence="1">
    <location>
        <begin position="1"/>
        <end position="25"/>
    </location>
</feature>
<accession>A0A562UL89</accession>
<dbReference type="Proteomes" id="UP000321617">
    <property type="component" value="Unassembled WGS sequence"/>
</dbReference>
<protein>
    <submittedName>
        <fullName evidence="2">Uncharacterized protein</fullName>
    </submittedName>
</protein>
<evidence type="ECO:0000313" key="3">
    <source>
        <dbReference type="Proteomes" id="UP000321617"/>
    </source>
</evidence>
<evidence type="ECO:0000256" key="1">
    <source>
        <dbReference type="SAM" id="MobiDB-lite"/>
    </source>
</evidence>